<dbReference type="PANTHER" id="PTHR32083:SF0">
    <property type="entry name" value="CILIA AND FLAGELLA-ASSOCIATED PROTEIN 58"/>
    <property type="match status" value="1"/>
</dbReference>
<evidence type="ECO:0000256" key="3">
    <source>
        <dbReference type="SAM" id="Phobius"/>
    </source>
</evidence>
<keyword evidence="3" id="KW-0472">Membrane</keyword>
<dbReference type="GO" id="GO:0005856">
    <property type="term" value="C:cytoskeleton"/>
    <property type="evidence" value="ECO:0007669"/>
    <property type="project" value="TreeGrafter"/>
</dbReference>
<protein>
    <submittedName>
        <fullName evidence="4">Uncharacterized protein</fullName>
    </submittedName>
</protein>
<reference evidence="4" key="1">
    <citation type="submission" date="2020-09" db="EMBL/GenBank/DDBJ databases">
        <authorList>
            <person name="Kikuchi T."/>
        </authorList>
    </citation>
    <scope>NUCLEOTIDE SEQUENCE</scope>
    <source>
        <strain evidence="4">SH1</strain>
    </source>
</reference>
<comment type="caution">
    <text evidence="4">The sequence shown here is derived from an EMBL/GenBank/DDBJ whole genome shotgun (WGS) entry which is preliminary data.</text>
</comment>
<keyword evidence="3" id="KW-0812">Transmembrane</keyword>
<feature type="transmembrane region" description="Helical" evidence="3">
    <location>
        <begin position="501"/>
        <end position="522"/>
    </location>
</feature>
<keyword evidence="5" id="KW-1185">Reference proteome</keyword>
<keyword evidence="3" id="KW-1133">Transmembrane helix</keyword>
<feature type="region of interest" description="Disordered" evidence="2">
    <location>
        <begin position="461"/>
        <end position="482"/>
    </location>
</feature>
<evidence type="ECO:0000256" key="1">
    <source>
        <dbReference type="ARBA" id="ARBA00023054"/>
    </source>
</evidence>
<evidence type="ECO:0000256" key="2">
    <source>
        <dbReference type="SAM" id="MobiDB-lite"/>
    </source>
</evidence>
<name>A0A811KI61_9BILA</name>
<dbReference type="EMBL" id="CAJFCW020000003">
    <property type="protein sequence ID" value="CAG9102885.1"/>
    <property type="molecule type" value="Genomic_DNA"/>
</dbReference>
<dbReference type="PANTHER" id="PTHR32083">
    <property type="entry name" value="CILIA AND FLAGELLA-ASSOCIATED PROTEIN 58-RELATED"/>
    <property type="match status" value="1"/>
</dbReference>
<evidence type="ECO:0000313" key="4">
    <source>
        <dbReference type="EMBL" id="CAD5214532.1"/>
    </source>
</evidence>
<dbReference type="EMBL" id="CAJFDH010000003">
    <property type="protein sequence ID" value="CAD5214532.1"/>
    <property type="molecule type" value="Genomic_DNA"/>
</dbReference>
<dbReference type="Proteomes" id="UP000614601">
    <property type="component" value="Unassembled WGS sequence"/>
</dbReference>
<accession>A0A811KI61</accession>
<proteinExistence type="predicted"/>
<gene>
    <name evidence="4" type="ORF">BOKJ2_LOCUS5640</name>
</gene>
<dbReference type="Proteomes" id="UP000783686">
    <property type="component" value="Unassembled WGS sequence"/>
</dbReference>
<dbReference type="AlphaFoldDB" id="A0A811KI61"/>
<keyword evidence="1" id="KW-0175">Coiled coil</keyword>
<sequence>MSRADALKFLCGWASDTHPGGAKFDADSVVDGTIVAELLCRMCDKVFTMEFVDEIAECQLDEFGTTSERLRLIQKKLKDFFLAVYKRNPTEKCRLFPKVKDLCNKDETALLTFLYVVTFISICQQGLLAKDFHDKLEQQSRTIQRRFRRMEANMDDFLTGEDDSDEDVAALKETNDDLVLQLESVRSEVARLRNSEILLNDELKRSEAKLHELLEVEEKSKERKSSDEQFYNENVRSKEAMISELEQRVEELEEVVKERNKSLTEVQKELDTVTSEHDRDVQCFEEINDQNRREIEKLKKDAENVRTGSPDYIEKTALKAHIDSLTERNAVLERRLKMYEEKRDVIDDLQRTLNLKTKELDLLQDEIKKVKREYEEMKNEVERLRNETDVLKNDLRQLEEENENLKSEYERIQEEKEKLEKNEVDLTNSLNDTKEKLENELKEVRGTLERSQLQISQMTETLNEDTEDEFDNTVFDRPPSVRRKRTSSRLENRYRTTSSKLIGFVYNILFWIMLIFTMLITFGASRYAWCTYHGQTFTLLGEVRLNTRICKLYPEMCVFPELFKRNMNEY</sequence>
<feature type="compositionally biased region" description="Acidic residues" evidence="2">
    <location>
        <begin position="462"/>
        <end position="471"/>
    </location>
</feature>
<dbReference type="OrthoDB" id="10489861at2759"/>
<organism evidence="4 5">
    <name type="scientific">Bursaphelenchus okinawaensis</name>
    <dbReference type="NCBI Taxonomy" id="465554"/>
    <lineage>
        <taxon>Eukaryota</taxon>
        <taxon>Metazoa</taxon>
        <taxon>Ecdysozoa</taxon>
        <taxon>Nematoda</taxon>
        <taxon>Chromadorea</taxon>
        <taxon>Rhabditida</taxon>
        <taxon>Tylenchina</taxon>
        <taxon>Tylenchomorpha</taxon>
        <taxon>Aphelenchoidea</taxon>
        <taxon>Aphelenchoididae</taxon>
        <taxon>Bursaphelenchus</taxon>
    </lineage>
</organism>
<evidence type="ECO:0000313" key="5">
    <source>
        <dbReference type="Proteomes" id="UP000614601"/>
    </source>
</evidence>
<dbReference type="Gene3D" id="1.10.287.1490">
    <property type="match status" value="1"/>
</dbReference>